<dbReference type="EMBL" id="LR216287">
    <property type="protein sequence ID" value="VFJ13177.1"/>
    <property type="molecule type" value="Genomic_DNA"/>
</dbReference>
<dbReference type="AlphaFoldDB" id="A0A484IAE1"/>
<keyword evidence="2" id="KW-1185">Reference proteome</keyword>
<name>A0A484IAE1_9ARCH</name>
<reference evidence="1 2" key="1">
    <citation type="submission" date="2019-02" db="EMBL/GenBank/DDBJ databases">
        <authorList>
            <person name="Lehtovirta-Morley E L."/>
        </authorList>
    </citation>
    <scope>NUCLEOTIDE SEQUENCE [LARGE SCALE GENOMIC DNA]</scope>
    <source>
        <strain evidence="1">NFRAN1</strain>
    </source>
</reference>
<dbReference type="Proteomes" id="UP000294299">
    <property type="component" value="Chromosome NFRAN"/>
</dbReference>
<accession>A0A484IAE1</accession>
<sequence>MESNAINPHRNGISNLVVHLYTMNASNPKKEFWTIDEIFNELYPNVKTSEKSKIVSTLRTNLEWIKSKKALEIKNKKSVKPIGFRLSSLIDELYNTK</sequence>
<gene>
    <name evidence="1" type="ORF">NFRAN_0855</name>
</gene>
<dbReference type="KEGG" id="nfn:NFRAN_0855"/>
<evidence type="ECO:0000313" key="2">
    <source>
        <dbReference type="Proteomes" id="UP000294299"/>
    </source>
</evidence>
<dbReference type="RefSeq" id="WP_134483123.1">
    <property type="nucleotide sequence ID" value="NZ_LR216287.1"/>
</dbReference>
<dbReference type="GeneID" id="39420333"/>
<protein>
    <submittedName>
        <fullName evidence="1">Uncharacterized protein</fullName>
    </submittedName>
</protein>
<dbReference type="OrthoDB" id="11150at2157"/>
<evidence type="ECO:0000313" key="1">
    <source>
        <dbReference type="EMBL" id="VFJ13177.1"/>
    </source>
</evidence>
<organism evidence="1 2">
    <name type="scientific">Candidatus Nitrosocosmicus franklandianus</name>
    <dbReference type="NCBI Taxonomy" id="1798806"/>
    <lineage>
        <taxon>Archaea</taxon>
        <taxon>Nitrososphaerota</taxon>
        <taxon>Nitrososphaeria</taxon>
        <taxon>Nitrososphaerales</taxon>
        <taxon>Nitrososphaeraceae</taxon>
        <taxon>Candidatus Nitrosocosmicus</taxon>
    </lineage>
</organism>
<proteinExistence type="predicted"/>